<keyword evidence="1" id="KW-0732">Signal</keyword>
<accession>A0ABP9P3W3</accession>
<organism evidence="2 3">
    <name type="scientific">Prosthecobacter algae</name>
    <dbReference type="NCBI Taxonomy" id="1144682"/>
    <lineage>
        <taxon>Bacteria</taxon>
        <taxon>Pseudomonadati</taxon>
        <taxon>Verrucomicrobiota</taxon>
        <taxon>Verrucomicrobiia</taxon>
        <taxon>Verrucomicrobiales</taxon>
        <taxon>Verrucomicrobiaceae</taxon>
        <taxon>Prosthecobacter</taxon>
    </lineage>
</organism>
<evidence type="ECO:0008006" key="4">
    <source>
        <dbReference type="Google" id="ProtNLM"/>
    </source>
</evidence>
<sequence>MPSLPKICHTPPVNTFVRLLCLFLILIFTGQAAAQDPALRSKLDRAYQTWRAAMLAKDARAWAASITRYRQVVTRNLIVSQRQSFPDAVFAVPLDPPDISSLRLLEADAVGDTAHTLYFGKVDLGGEPGQIPESVLMLKFFNENGTWRFDSSKVLKLLGQADLIAQLKGSGPMDFLNYPEFTPPGKAPAVPALCEVPENVAGCTLQSFGYEARMRINGFDYPIMQDHAEKLFVIGGLKNGANDVSLIVKPTELPESETRLLQLDFFVLTGKSGKPPVRVFHYETKDGAVTSPLKLPVVITPDVLDKGR</sequence>
<feature type="chain" id="PRO_5046259441" description="DUF3828 domain-containing protein" evidence="1">
    <location>
        <begin position="35"/>
        <end position="308"/>
    </location>
</feature>
<feature type="signal peptide" evidence="1">
    <location>
        <begin position="1"/>
        <end position="34"/>
    </location>
</feature>
<protein>
    <recommendedName>
        <fullName evidence="4">DUF3828 domain-containing protein</fullName>
    </recommendedName>
</protein>
<reference evidence="3" key="1">
    <citation type="journal article" date="2019" name="Int. J. Syst. Evol. Microbiol.">
        <title>The Global Catalogue of Microorganisms (GCM) 10K type strain sequencing project: providing services to taxonomists for standard genome sequencing and annotation.</title>
        <authorList>
            <consortium name="The Broad Institute Genomics Platform"/>
            <consortium name="The Broad Institute Genome Sequencing Center for Infectious Disease"/>
            <person name="Wu L."/>
            <person name="Ma J."/>
        </authorList>
    </citation>
    <scope>NUCLEOTIDE SEQUENCE [LARGE SCALE GENOMIC DNA]</scope>
    <source>
        <strain evidence="3">JCM 18053</strain>
    </source>
</reference>
<proteinExistence type="predicted"/>
<gene>
    <name evidence="2" type="ORF">GCM10023213_22940</name>
</gene>
<evidence type="ECO:0000313" key="3">
    <source>
        <dbReference type="Proteomes" id="UP001499852"/>
    </source>
</evidence>
<evidence type="ECO:0000256" key="1">
    <source>
        <dbReference type="SAM" id="SignalP"/>
    </source>
</evidence>
<dbReference type="Proteomes" id="UP001499852">
    <property type="component" value="Unassembled WGS sequence"/>
</dbReference>
<keyword evidence="3" id="KW-1185">Reference proteome</keyword>
<name>A0ABP9P3W3_9BACT</name>
<dbReference type="EMBL" id="BAABIA010000004">
    <property type="protein sequence ID" value="GAA5140394.1"/>
    <property type="molecule type" value="Genomic_DNA"/>
</dbReference>
<comment type="caution">
    <text evidence="2">The sequence shown here is derived from an EMBL/GenBank/DDBJ whole genome shotgun (WGS) entry which is preliminary data.</text>
</comment>
<evidence type="ECO:0000313" key="2">
    <source>
        <dbReference type="EMBL" id="GAA5140394.1"/>
    </source>
</evidence>